<dbReference type="GeneTree" id="ENSGT00940000162967"/>
<gene>
    <name evidence="3 4" type="primary">Wdr95</name>
</gene>
<dbReference type="HOGENOM" id="CLU_1304522_0_0_1"/>
<dbReference type="PANTHER" id="PTHR44324:SF4">
    <property type="entry name" value="WD40 REPEAT DOMAIN 95"/>
    <property type="match status" value="1"/>
</dbReference>
<dbReference type="PROSITE" id="PS50082">
    <property type="entry name" value="WD_REPEATS_2"/>
    <property type="match status" value="2"/>
</dbReference>
<keyword evidence="2" id="KW-0853">WD repeat</keyword>
<evidence type="ECO:0000313" key="3">
    <source>
        <dbReference type="Ensembl" id="ENSMUSP00000144234.2"/>
    </source>
</evidence>
<dbReference type="AlphaFoldDB" id="D6RIJ3"/>
<evidence type="ECO:0000313" key="4">
    <source>
        <dbReference type="MGI" id="MGI:1923042"/>
    </source>
</evidence>
<dbReference type="Proteomes" id="UP000000589">
    <property type="component" value="Chromosome 5"/>
</dbReference>
<dbReference type="InterPro" id="IPR001680">
    <property type="entry name" value="WD40_rpt"/>
</dbReference>
<dbReference type="Pfam" id="PF00400">
    <property type="entry name" value="WD40"/>
    <property type="match status" value="2"/>
</dbReference>
<dbReference type="InterPro" id="IPR051242">
    <property type="entry name" value="WD-EF-hand_domain"/>
</dbReference>
<evidence type="ECO:0000313" key="5">
    <source>
        <dbReference type="Proteomes" id="UP000000589"/>
    </source>
</evidence>
<dbReference type="SMR" id="D6RIJ3"/>
<name>D6RIJ3_MOUSE</name>
<feature type="repeat" description="WD" evidence="2">
    <location>
        <begin position="162"/>
        <end position="196"/>
    </location>
</feature>
<reference evidence="3" key="3">
    <citation type="submission" date="2025-08" db="UniProtKB">
        <authorList>
            <consortium name="Ensembl"/>
        </authorList>
    </citation>
    <scope>IDENTIFICATION</scope>
    <source>
        <strain evidence="3">C57BL/6J</strain>
    </source>
</reference>
<dbReference type="PROSITE" id="PS50294">
    <property type="entry name" value="WD_REPEATS_REGION"/>
    <property type="match status" value="1"/>
</dbReference>
<protein>
    <submittedName>
        <fullName evidence="3">WD40 repeat domain 95</fullName>
    </submittedName>
</protein>
<dbReference type="Bgee" id="ENSMUSG00000029658">
    <property type="expression patterns" value="Expressed in animal zygote and 36 other cell types or tissues"/>
</dbReference>
<evidence type="ECO:0000256" key="1">
    <source>
        <dbReference type="ARBA" id="ARBA00022737"/>
    </source>
</evidence>
<reference evidence="3" key="4">
    <citation type="submission" date="2025-09" db="UniProtKB">
        <authorList>
            <consortium name="Ensembl"/>
        </authorList>
    </citation>
    <scope>IDENTIFICATION</scope>
    <source>
        <strain evidence="3">C57BL/6J</strain>
    </source>
</reference>
<reference evidence="3 5" key="1">
    <citation type="journal article" date="2009" name="PLoS Biol.">
        <title>Lineage-specific biology revealed by a finished genome assembly of the mouse.</title>
        <authorList>
            <consortium name="Mouse Genome Sequencing Consortium"/>
            <person name="Church D.M."/>
            <person name="Goodstadt L."/>
            <person name="Hillier L.W."/>
            <person name="Zody M.C."/>
            <person name="Goldstein S."/>
            <person name="She X."/>
            <person name="Bult C.J."/>
            <person name="Agarwala R."/>
            <person name="Cherry J.L."/>
            <person name="DiCuccio M."/>
            <person name="Hlavina W."/>
            <person name="Kapustin Y."/>
            <person name="Meric P."/>
            <person name="Maglott D."/>
            <person name="Birtle Z."/>
            <person name="Marques A.C."/>
            <person name="Graves T."/>
            <person name="Zhou S."/>
            <person name="Teague B."/>
            <person name="Potamousis K."/>
            <person name="Churas C."/>
            <person name="Place M."/>
            <person name="Herschleb J."/>
            <person name="Runnheim R."/>
            <person name="Forrest D."/>
            <person name="Amos-Landgraf J."/>
            <person name="Schwartz D.C."/>
            <person name="Cheng Z."/>
            <person name="Lindblad-Toh K."/>
            <person name="Eichler E.E."/>
            <person name="Ponting C.P."/>
        </authorList>
    </citation>
    <scope>NUCLEOTIDE SEQUENCE [LARGE SCALE GENOMIC DNA]</scope>
    <source>
        <strain evidence="3 5">C57BL/6J</strain>
    </source>
</reference>
<proteinExistence type="predicted"/>
<dbReference type="MGI" id="MGI:1923042">
    <property type="gene designation" value="Wdr95"/>
</dbReference>
<dbReference type="SMART" id="SM00320">
    <property type="entry name" value="WD40"/>
    <property type="match status" value="2"/>
</dbReference>
<dbReference type="PANTHER" id="PTHR44324">
    <property type="entry name" value="WD40 REPEAT DOMAIN 95"/>
    <property type="match status" value="1"/>
</dbReference>
<dbReference type="AGR" id="MGI:1923042"/>
<dbReference type="VEuPathDB" id="HostDB:ENSMUSG00000029658"/>
<dbReference type="SUPFAM" id="SSF50978">
    <property type="entry name" value="WD40 repeat-like"/>
    <property type="match status" value="1"/>
</dbReference>
<feature type="repeat" description="WD" evidence="2">
    <location>
        <begin position="111"/>
        <end position="152"/>
    </location>
</feature>
<evidence type="ECO:0000256" key="2">
    <source>
        <dbReference type="PROSITE-ProRule" id="PRU00221"/>
    </source>
</evidence>
<reference evidence="3 5" key="2">
    <citation type="journal article" date="2011" name="PLoS Biol.">
        <title>Modernizing reference genome assemblies.</title>
        <authorList>
            <person name="Church D.M."/>
            <person name="Schneider V.A."/>
            <person name="Graves T."/>
            <person name="Auger K."/>
            <person name="Cunningham F."/>
            <person name="Bouk N."/>
            <person name="Chen H.C."/>
            <person name="Agarwala R."/>
            <person name="McLaren W.M."/>
            <person name="Ritchie G.R."/>
            <person name="Albracht D."/>
            <person name="Kremitzki M."/>
            <person name="Rock S."/>
            <person name="Kotkiewicz H."/>
            <person name="Kremitzki C."/>
            <person name="Wollam A."/>
            <person name="Trani L."/>
            <person name="Fulton L."/>
            <person name="Fulton R."/>
            <person name="Matthews L."/>
            <person name="Whitehead S."/>
            <person name="Chow W."/>
            <person name="Torrance J."/>
            <person name="Dunn M."/>
            <person name="Harden G."/>
            <person name="Threadgold G."/>
            <person name="Wood J."/>
            <person name="Collins J."/>
            <person name="Heath P."/>
            <person name="Griffiths G."/>
            <person name="Pelan S."/>
            <person name="Grafham D."/>
            <person name="Eichler E.E."/>
            <person name="Weinstock G."/>
            <person name="Mardis E.R."/>
            <person name="Wilson R.K."/>
            <person name="Howe K."/>
            <person name="Flicek P."/>
            <person name="Hubbard T."/>
        </authorList>
    </citation>
    <scope>NUCLEOTIDE SEQUENCE [LARGE SCALE GENOMIC DNA]</scope>
    <source>
        <strain evidence="3 5">C57BL/6J</strain>
    </source>
</reference>
<keyword evidence="1" id="KW-0677">Repeat</keyword>
<dbReference type="Ensembl" id="ENSMUST00000201525.4">
    <property type="protein sequence ID" value="ENSMUSP00000144234.2"/>
    <property type="gene ID" value="ENSMUSG00000029658.18"/>
</dbReference>
<dbReference type="InterPro" id="IPR015943">
    <property type="entry name" value="WD40/YVTN_repeat-like_dom_sf"/>
</dbReference>
<sequence>MPCSAPKASGMQSHCVPCPQGSQGVLLLQEEEPAGDRGAGSNHQGLESLPAWVWDLETHGCCCTISSKASGIKGELTACLYLPGPRALCVATGTLAFLHLKVGSVPESHLVRSHQEPVVCCRYNPAFRHVVSCCEASVVKVWDFETGRQVSEFIGTHGNAGITCLTFDSSGRRLVTGGRDGCLKIWSYNNGHCLHTLQHGKWGGDSSKWSP</sequence>
<organism evidence="3 5">
    <name type="scientific">Mus musculus</name>
    <name type="common">Mouse</name>
    <dbReference type="NCBI Taxonomy" id="10090"/>
    <lineage>
        <taxon>Eukaryota</taxon>
        <taxon>Metazoa</taxon>
        <taxon>Chordata</taxon>
        <taxon>Craniata</taxon>
        <taxon>Vertebrata</taxon>
        <taxon>Euteleostomi</taxon>
        <taxon>Mammalia</taxon>
        <taxon>Eutheria</taxon>
        <taxon>Euarchontoglires</taxon>
        <taxon>Glires</taxon>
        <taxon>Rodentia</taxon>
        <taxon>Myomorpha</taxon>
        <taxon>Muroidea</taxon>
        <taxon>Muridae</taxon>
        <taxon>Murinae</taxon>
        <taxon>Mus</taxon>
        <taxon>Mus</taxon>
    </lineage>
</organism>
<keyword evidence="5" id="KW-1185">Reference proteome</keyword>
<accession>D6RIJ3</accession>
<dbReference type="Gene3D" id="2.130.10.10">
    <property type="entry name" value="YVTN repeat-like/Quinoprotein amine dehydrogenase"/>
    <property type="match status" value="1"/>
</dbReference>
<dbReference type="InterPro" id="IPR036322">
    <property type="entry name" value="WD40_repeat_dom_sf"/>
</dbReference>
<dbReference type="ExpressionAtlas" id="D6RIJ3">
    <property type="expression patterns" value="baseline and differential"/>
</dbReference>